<keyword evidence="3" id="KW-1185">Reference proteome</keyword>
<protein>
    <submittedName>
        <fullName evidence="2">Uncharacterized protein</fullName>
    </submittedName>
</protein>
<proteinExistence type="predicted"/>
<evidence type="ECO:0000256" key="1">
    <source>
        <dbReference type="SAM" id="Coils"/>
    </source>
</evidence>
<reference evidence="2 3" key="1">
    <citation type="journal article" date="2019" name="Sci. Rep.">
        <title>Orb-weaving spider Araneus ventricosus genome elucidates the spidroin gene catalogue.</title>
        <authorList>
            <person name="Kono N."/>
            <person name="Nakamura H."/>
            <person name="Ohtoshi R."/>
            <person name="Moran D.A.P."/>
            <person name="Shinohara A."/>
            <person name="Yoshida Y."/>
            <person name="Fujiwara M."/>
            <person name="Mori M."/>
            <person name="Tomita M."/>
            <person name="Arakawa K."/>
        </authorList>
    </citation>
    <scope>NUCLEOTIDE SEQUENCE [LARGE SCALE GENOMIC DNA]</scope>
</reference>
<dbReference type="Proteomes" id="UP000499080">
    <property type="component" value="Unassembled WGS sequence"/>
</dbReference>
<feature type="non-terminal residue" evidence="2">
    <location>
        <position position="1"/>
    </location>
</feature>
<name>A0A4Y2E7I1_ARAVE</name>
<accession>A0A4Y2E7I1</accession>
<comment type="caution">
    <text evidence="2">The sequence shown here is derived from an EMBL/GenBank/DDBJ whole genome shotgun (WGS) entry which is preliminary data.</text>
</comment>
<dbReference type="EMBL" id="BGPR01000514">
    <property type="protein sequence ID" value="GBM24239.1"/>
    <property type="molecule type" value="Genomic_DNA"/>
</dbReference>
<evidence type="ECO:0000313" key="2">
    <source>
        <dbReference type="EMBL" id="GBM24239.1"/>
    </source>
</evidence>
<organism evidence="2 3">
    <name type="scientific">Araneus ventricosus</name>
    <name type="common">Orbweaver spider</name>
    <name type="synonym">Epeira ventricosa</name>
    <dbReference type="NCBI Taxonomy" id="182803"/>
    <lineage>
        <taxon>Eukaryota</taxon>
        <taxon>Metazoa</taxon>
        <taxon>Ecdysozoa</taxon>
        <taxon>Arthropoda</taxon>
        <taxon>Chelicerata</taxon>
        <taxon>Arachnida</taxon>
        <taxon>Araneae</taxon>
        <taxon>Araneomorphae</taxon>
        <taxon>Entelegynae</taxon>
        <taxon>Araneoidea</taxon>
        <taxon>Araneidae</taxon>
        <taxon>Araneus</taxon>
    </lineage>
</organism>
<feature type="coiled-coil region" evidence="1">
    <location>
        <begin position="14"/>
        <end position="45"/>
    </location>
</feature>
<evidence type="ECO:0000313" key="3">
    <source>
        <dbReference type="Proteomes" id="UP000499080"/>
    </source>
</evidence>
<dbReference type="AlphaFoldDB" id="A0A4Y2E7I1"/>
<gene>
    <name evidence="2" type="ORF">AVEN_22571_1</name>
</gene>
<sequence length="118" mass="13597">NNLLGISTSQAMSISHLNGKISILKEELENKRRDLLAEQEQSRVIKDVRTYADILQELKALRTSTEAIKEIYSVTIFPLKEVTVTSTECLEVMLQIKLQFFLALLYRLHIKKTFRSLS</sequence>
<keyword evidence="1" id="KW-0175">Coiled coil</keyword>